<dbReference type="Pfam" id="PF25087">
    <property type="entry name" value="GMPPB_C"/>
    <property type="match status" value="1"/>
</dbReference>
<evidence type="ECO:0000256" key="3">
    <source>
        <dbReference type="ARBA" id="ARBA00022679"/>
    </source>
</evidence>
<keyword evidence="1" id="KW-0444">Lipid biosynthesis</keyword>
<dbReference type="Pfam" id="PF00132">
    <property type="entry name" value="Hexapep"/>
    <property type="match status" value="1"/>
</dbReference>
<dbReference type="SUPFAM" id="SSF51161">
    <property type="entry name" value="Trimeric LpxA-like enzymes"/>
    <property type="match status" value="1"/>
</dbReference>
<evidence type="ECO:0000256" key="5">
    <source>
        <dbReference type="ARBA" id="ARBA00023315"/>
    </source>
</evidence>
<keyword evidence="5 8" id="KW-0012">Acyltransferase</keyword>
<keyword evidence="3 8" id="KW-0808">Transferase</keyword>
<dbReference type="InterPro" id="IPR011004">
    <property type="entry name" value="Trimer_LpxA-like_sf"/>
</dbReference>
<keyword evidence="4" id="KW-0443">Lipid metabolism</keyword>
<evidence type="ECO:0000256" key="6">
    <source>
        <dbReference type="SAM" id="Coils"/>
    </source>
</evidence>
<dbReference type="InterPro" id="IPR056729">
    <property type="entry name" value="GMPPB_C"/>
</dbReference>
<evidence type="ECO:0000313" key="8">
    <source>
        <dbReference type="EMBL" id="VAW98119.1"/>
    </source>
</evidence>
<name>A0A3B1AIF4_9ZZZZ</name>
<feature type="coiled-coil region" evidence="6">
    <location>
        <begin position="332"/>
        <end position="359"/>
    </location>
</feature>
<reference evidence="8" key="1">
    <citation type="submission" date="2018-06" db="EMBL/GenBank/DDBJ databases">
        <authorList>
            <person name="Zhirakovskaya E."/>
        </authorList>
    </citation>
    <scope>NUCLEOTIDE SEQUENCE</scope>
</reference>
<dbReference type="EC" id="2.3.1.191" evidence="8"/>
<evidence type="ECO:0000256" key="4">
    <source>
        <dbReference type="ARBA" id="ARBA00023098"/>
    </source>
</evidence>
<dbReference type="GO" id="GO:0016410">
    <property type="term" value="F:N-acyltransferase activity"/>
    <property type="evidence" value="ECO:0007669"/>
    <property type="project" value="InterPro"/>
</dbReference>
<keyword evidence="6" id="KW-0175">Coiled coil</keyword>
<dbReference type="HAMAP" id="MF_00523">
    <property type="entry name" value="LpxD"/>
    <property type="match status" value="1"/>
</dbReference>
<dbReference type="Gene3D" id="3.40.1390.10">
    <property type="entry name" value="MurE/MurF, N-terminal domain"/>
    <property type="match status" value="1"/>
</dbReference>
<dbReference type="PANTHER" id="PTHR43378:SF2">
    <property type="entry name" value="UDP-3-O-ACYLGLUCOSAMINE N-ACYLTRANSFERASE 1, MITOCHONDRIAL-RELATED"/>
    <property type="match status" value="1"/>
</dbReference>
<organism evidence="8">
    <name type="scientific">hydrothermal vent metagenome</name>
    <dbReference type="NCBI Taxonomy" id="652676"/>
    <lineage>
        <taxon>unclassified sequences</taxon>
        <taxon>metagenomes</taxon>
        <taxon>ecological metagenomes</taxon>
    </lineage>
</organism>
<feature type="domain" description="Mannose-1-phosphate guanyltransferase C-terminal" evidence="7">
    <location>
        <begin position="117"/>
        <end position="196"/>
    </location>
</feature>
<dbReference type="CDD" id="cd03352">
    <property type="entry name" value="LbH_LpxD"/>
    <property type="match status" value="1"/>
</dbReference>
<protein>
    <submittedName>
        <fullName evidence="8">UDP-3-O-[3-hydroxymyristoyl] glucosamine N-acyltransferase</fullName>
        <ecNumber evidence="8">2.3.1.191</ecNumber>
    </submittedName>
</protein>
<dbReference type="AlphaFoldDB" id="A0A3B1AIF4"/>
<evidence type="ECO:0000256" key="2">
    <source>
        <dbReference type="ARBA" id="ARBA00022556"/>
    </source>
</evidence>
<dbReference type="NCBIfam" id="NF002060">
    <property type="entry name" value="PRK00892.1"/>
    <property type="match status" value="1"/>
</dbReference>
<evidence type="ECO:0000259" key="7">
    <source>
        <dbReference type="Pfam" id="PF25087"/>
    </source>
</evidence>
<dbReference type="GO" id="GO:0103118">
    <property type="term" value="F:UDP-3-O-[(3R)-3-hydroxyacyl]-glucosamine N-acyltransferase activity"/>
    <property type="evidence" value="ECO:0007669"/>
    <property type="project" value="UniProtKB-EC"/>
</dbReference>
<dbReference type="Gene3D" id="2.160.10.10">
    <property type="entry name" value="Hexapeptide repeat proteins"/>
    <property type="match status" value="1"/>
</dbReference>
<dbReference type="GO" id="GO:0016020">
    <property type="term" value="C:membrane"/>
    <property type="evidence" value="ECO:0007669"/>
    <property type="project" value="GOC"/>
</dbReference>
<dbReference type="EMBL" id="UOFR01000057">
    <property type="protein sequence ID" value="VAW98119.1"/>
    <property type="molecule type" value="Genomic_DNA"/>
</dbReference>
<keyword evidence="2" id="KW-0441">Lipid A biosynthesis</keyword>
<dbReference type="InterPro" id="IPR007691">
    <property type="entry name" value="LpxD"/>
</dbReference>
<accession>A0A3B1AIF4</accession>
<gene>
    <name evidence="8" type="ORF">MNBD_GAMMA21-2593</name>
</gene>
<dbReference type="NCBIfam" id="TIGR01853">
    <property type="entry name" value="lipid_A_lpxD"/>
    <property type="match status" value="1"/>
</dbReference>
<dbReference type="GO" id="GO:0009245">
    <property type="term" value="P:lipid A biosynthetic process"/>
    <property type="evidence" value="ECO:0007669"/>
    <property type="project" value="UniProtKB-KW"/>
</dbReference>
<proteinExistence type="inferred from homology"/>
<evidence type="ECO:0000256" key="1">
    <source>
        <dbReference type="ARBA" id="ARBA00022516"/>
    </source>
</evidence>
<dbReference type="PANTHER" id="PTHR43378">
    <property type="entry name" value="UDP-3-O-ACYLGLUCOSAMINE N-ACYLTRANSFERASE"/>
    <property type="match status" value="1"/>
</dbReference>
<sequence>MENFSSLPIQASQILVDFKSSGLLESMQGPDTLIQRIDNVENATADSLVFVSDAEFVQAALAAMPAAIVTTKKLTEEFTSLSQSAVFICTNVKLAHAKLRSAYADRDLGQHEWEQIHPSAVIHESAELANDVIIAPNAVIGRNVQIGTGSIIMANSVIEEGVRIGADTVIHPGVVIGYNNEIGNRVIIKAGCTIGMEGFGFAADKSGKNHRIPQLGKVVIEDDVVFGSSCNVDRATYTETRIGAGCKFDALCHIAHNVVIDEDCLIVAQSGVAGTVQIGKRVILSGQTAISDHVVIGDDVILLHRAGVISDIKTPGAYAGIPTQPLRKYFKNVTVAHQLIELRKQVQKLEKKLTSLKEAEK</sequence>
<dbReference type="InterPro" id="IPR001451">
    <property type="entry name" value="Hexapep"/>
</dbReference>